<dbReference type="AlphaFoldDB" id="A0A7S1XBJ4"/>
<evidence type="ECO:0000256" key="1">
    <source>
        <dbReference type="SAM" id="MobiDB-lite"/>
    </source>
</evidence>
<dbReference type="EMBL" id="HBGG01043580">
    <property type="protein sequence ID" value="CAD9230045.1"/>
    <property type="molecule type" value="Transcribed_RNA"/>
</dbReference>
<feature type="transmembrane region" description="Helical" evidence="2">
    <location>
        <begin position="108"/>
        <end position="126"/>
    </location>
</feature>
<evidence type="ECO:0000256" key="2">
    <source>
        <dbReference type="SAM" id="Phobius"/>
    </source>
</evidence>
<organism evidence="3">
    <name type="scientific">Tetraselmis chuii</name>
    <dbReference type="NCBI Taxonomy" id="63592"/>
    <lineage>
        <taxon>Eukaryota</taxon>
        <taxon>Viridiplantae</taxon>
        <taxon>Chlorophyta</taxon>
        <taxon>core chlorophytes</taxon>
        <taxon>Chlorodendrophyceae</taxon>
        <taxon>Chlorodendrales</taxon>
        <taxon>Chlorodendraceae</taxon>
        <taxon>Tetraselmis</taxon>
    </lineage>
</organism>
<keyword evidence="2" id="KW-0812">Transmembrane</keyword>
<dbReference type="PANTHER" id="PTHR36777:SF2">
    <property type="entry name" value="EXPRESSED PROTEIN"/>
    <property type="match status" value="1"/>
</dbReference>
<feature type="region of interest" description="Disordered" evidence="1">
    <location>
        <begin position="136"/>
        <end position="160"/>
    </location>
</feature>
<reference evidence="3" key="1">
    <citation type="submission" date="2021-01" db="EMBL/GenBank/DDBJ databases">
        <authorList>
            <person name="Corre E."/>
            <person name="Pelletier E."/>
            <person name="Niang G."/>
            <person name="Scheremetjew M."/>
            <person name="Finn R."/>
            <person name="Kale V."/>
            <person name="Holt S."/>
            <person name="Cochrane G."/>
            <person name="Meng A."/>
            <person name="Brown T."/>
            <person name="Cohen L."/>
        </authorList>
    </citation>
    <scope>NUCLEOTIDE SEQUENCE</scope>
    <source>
        <strain evidence="3">PLY429</strain>
    </source>
</reference>
<keyword evidence="2" id="KW-0472">Membrane</keyword>
<keyword evidence="2" id="KW-1133">Transmembrane helix</keyword>
<evidence type="ECO:0000313" key="3">
    <source>
        <dbReference type="EMBL" id="CAD9230045.1"/>
    </source>
</evidence>
<name>A0A7S1XBJ4_9CHLO</name>
<protein>
    <submittedName>
        <fullName evidence="3">Uncharacterized protein</fullName>
    </submittedName>
</protein>
<gene>
    <name evidence="3" type="ORF">TCHU04912_LOCUS22531</name>
</gene>
<feature type="compositionally biased region" description="Basic and acidic residues" evidence="1">
    <location>
        <begin position="148"/>
        <end position="160"/>
    </location>
</feature>
<dbReference type="PANTHER" id="PTHR36777">
    <property type="entry name" value="EXPRESSED PROTEIN"/>
    <property type="match status" value="1"/>
</dbReference>
<proteinExistence type="predicted"/>
<sequence length="160" mass="16994">MQRASAIRRSGVPVVVVRATVRAAQPAARKALLHGRPLPQPHTWRTSVALNADNRGDVEKKFDGVLKTANGMVDGVVDLVPESVSRGTARIAVIGGGLLLAFTLLQKIVSTVFTLAILAAAAYYFVNMSGGEASPRGEDIDAGDADDPVNKARKIMDKYK</sequence>
<accession>A0A7S1XBJ4</accession>